<protein>
    <recommendedName>
        <fullName evidence="3">F-box domain-containing protein</fullName>
    </recommendedName>
</protein>
<name>A0A5N6ZE60_9EURO</name>
<dbReference type="OrthoDB" id="4488332at2759"/>
<dbReference type="AlphaFoldDB" id="A0A5N6ZE60"/>
<evidence type="ECO:0000313" key="1">
    <source>
        <dbReference type="EMBL" id="KAE8355473.1"/>
    </source>
</evidence>
<gene>
    <name evidence="1" type="ORF">BDV28DRAFT_146146</name>
</gene>
<evidence type="ECO:0000313" key="2">
    <source>
        <dbReference type="Proteomes" id="UP000327118"/>
    </source>
</evidence>
<sequence>MATITSLPTEILYLISSYFGGRDHDKRNTLKRLRLVSRVFHHSASSHLFRDFSMRLYPNGRVHSRALSELCRTGYSYCIRSLIIGMQYCECAATRERTEPMGDSLEMCFRRMPALRRLCCYAIRCDHCQNNGIEVVRSVVNALLCSPPHLLEALYLFRIDNATLDLFSGEGHPVMASILARLRYLKIRPEDRCRLNRGQVDSLLRYGENLRSVELMFFCQTFATSEINLHPKAPLQRLVLRGLQISSRSLSLLVETYRDTLRYIKLRGIILFGQDSHWEEPAREFRRCPLLSFFVATECHPMVDGEARYVPVNRHAHHLQITTGRRRMFMSPRECRLYFSDPFAG</sequence>
<evidence type="ECO:0008006" key="3">
    <source>
        <dbReference type="Google" id="ProtNLM"/>
    </source>
</evidence>
<dbReference type="EMBL" id="ML739052">
    <property type="protein sequence ID" value="KAE8355473.1"/>
    <property type="molecule type" value="Genomic_DNA"/>
</dbReference>
<reference evidence="2" key="1">
    <citation type="submission" date="2019-04" db="EMBL/GenBank/DDBJ databases">
        <title>Friends and foes A comparative genomics studyof 23 Aspergillus species from section Flavi.</title>
        <authorList>
            <consortium name="DOE Joint Genome Institute"/>
            <person name="Kjaerbolling I."/>
            <person name="Vesth T."/>
            <person name="Frisvad J.C."/>
            <person name="Nybo J.L."/>
            <person name="Theobald S."/>
            <person name="Kildgaard S."/>
            <person name="Isbrandt T."/>
            <person name="Kuo A."/>
            <person name="Sato A."/>
            <person name="Lyhne E.K."/>
            <person name="Kogle M.E."/>
            <person name="Wiebenga A."/>
            <person name="Kun R.S."/>
            <person name="Lubbers R.J."/>
            <person name="Makela M.R."/>
            <person name="Barry K."/>
            <person name="Chovatia M."/>
            <person name="Clum A."/>
            <person name="Daum C."/>
            <person name="Haridas S."/>
            <person name="He G."/>
            <person name="LaButti K."/>
            <person name="Lipzen A."/>
            <person name="Mondo S."/>
            <person name="Riley R."/>
            <person name="Salamov A."/>
            <person name="Simmons B.A."/>
            <person name="Magnuson J.K."/>
            <person name="Henrissat B."/>
            <person name="Mortensen U.H."/>
            <person name="Larsen T.O."/>
            <person name="Devries R.P."/>
            <person name="Grigoriev I.V."/>
            <person name="Machida M."/>
            <person name="Baker S.E."/>
            <person name="Andersen M.R."/>
        </authorList>
    </citation>
    <scope>NUCLEOTIDE SEQUENCE [LARGE SCALE GENOMIC DNA]</scope>
    <source>
        <strain evidence="2">CBS 553.77</strain>
    </source>
</reference>
<keyword evidence="2" id="KW-1185">Reference proteome</keyword>
<proteinExistence type="predicted"/>
<accession>A0A5N6ZE60</accession>
<dbReference type="Proteomes" id="UP000327118">
    <property type="component" value="Unassembled WGS sequence"/>
</dbReference>
<organism evidence="1 2">
    <name type="scientific">Aspergillus coremiiformis</name>
    <dbReference type="NCBI Taxonomy" id="138285"/>
    <lineage>
        <taxon>Eukaryota</taxon>
        <taxon>Fungi</taxon>
        <taxon>Dikarya</taxon>
        <taxon>Ascomycota</taxon>
        <taxon>Pezizomycotina</taxon>
        <taxon>Eurotiomycetes</taxon>
        <taxon>Eurotiomycetidae</taxon>
        <taxon>Eurotiales</taxon>
        <taxon>Aspergillaceae</taxon>
        <taxon>Aspergillus</taxon>
        <taxon>Aspergillus subgen. Circumdati</taxon>
    </lineage>
</organism>